<sequence length="72" mass="8452">MKQIYIFVNFKNFVFYIKCVIINVRKGLVKSLCKKLISNRGYESCKKSLWIEVTNPVKIVVDRGYESCKKSL</sequence>
<dbReference type="EMBL" id="AFQD01000201">
    <property type="protein sequence ID" value="EGQ79731.1"/>
    <property type="molecule type" value="Genomic_DNA"/>
</dbReference>
<dbReference type="HOGENOM" id="CLU_2716615_0_0_0"/>
<evidence type="ECO:0000313" key="1">
    <source>
        <dbReference type="EMBL" id="EGQ79731.1"/>
    </source>
</evidence>
<name>F9EMT2_9FUSO</name>
<organism evidence="1 2">
    <name type="scientific">Fusobacterium animalis ATCC 51191</name>
    <dbReference type="NCBI Taxonomy" id="997347"/>
    <lineage>
        <taxon>Bacteria</taxon>
        <taxon>Fusobacteriati</taxon>
        <taxon>Fusobacteriota</taxon>
        <taxon>Fusobacteriia</taxon>
        <taxon>Fusobacteriales</taxon>
        <taxon>Fusobacteriaceae</taxon>
        <taxon>Fusobacterium</taxon>
    </lineage>
</organism>
<accession>F9EMT2</accession>
<gene>
    <name evidence="1" type="ORF">HMPREF9094_1237</name>
</gene>
<comment type="caution">
    <text evidence="1">The sequence shown here is derived from an EMBL/GenBank/DDBJ whole genome shotgun (WGS) entry which is preliminary data.</text>
</comment>
<keyword evidence="2" id="KW-1185">Reference proteome</keyword>
<protein>
    <submittedName>
        <fullName evidence="1">Uncharacterized protein</fullName>
    </submittedName>
</protein>
<reference evidence="1 2" key="1">
    <citation type="submission" date="2011-05" db="EMBL/GenBank/DDBJ databases">
        <authorList>
            <person name="Muzny D."/>
            <person name="Qin X."/>
            <person name="Deng J."/>
            <person name="Jiang H."/>
            <person name="Liu Y."/>
            <person name="Qu J."/>
            <person name="Song X.-Z."/>
            <person name="Zhang L."/>
            <person name="Thornton R."/>
            <person name="Coyle M."/>
            <person name="Francisco L."/>
            <person name="Jackson L."/>
            <person name="Javaid M."/>
            <person name="Korchina V."/>
            <person name="Kovar C."/>
            <person name="Mata R."/>
            <person name="Mathew T."/>
            <person name="Ngo R."/>
            <person name="Nguyen L."/>
            <person name="Nguyen N."/>
            <person name="Okwuonu G."/>
            <person name="Ongeri F."/>
            <person name="Pham C."/>
            <person name="Simmons D."/>
            <person name="Wilczek-Boney K."/>
            <person name="Hale W."/>
            <person name="Jakkamsetti A."/>
            <person name="Pham P."/>
            <person name="Ruth R."/>
            <person name="San Lucas F."/>
            <person name="Warren J."/>
            <person name="Zhang J."/>
            <person name="Zhao Z."/>
            <person name="Zhou C."/>
            <person name="Zhu D."/>
            <person name="Lee S."/>
            <person name="Bess C."/>
            <person name="Blankenburg K."/>
            <person name="Forbes L."/>
            <person name="Fu Q."/>
            <person name="Gubbala S."/>
            <person name="Hirani K."/>
            <person name="Jayaseelan J.C."/>
            <person name="Lara F."/>
            <person name="Munidasa M."/>
            <person name="Palculict T."/>
            <person name="Patil S."/>
            <person name="Pu L.-L."/>
            <person name="Saada N."/>
            <person name="Tang L."/>
            <person name="Weissenberger G."/>
            <person name="Zhu Y."/>
            <person name="Hemphill L."/>
            <person name="Shang Y."/>
            <person name="Youmans B."/>
            <person name="Ayvaz T."/>
            <person name="Ross M."/>
            <person name="Santibanez J."/>
            <person name="Aqrawi P."/>
            <person name="Gross S."/>
            <person name="Joshi V."/>
            <person name="Fowler G."/>
            <person name="Nazareth L."/>
            <person name="Reid J."/>
            <person name="Worley K."/>
            <person name="Petrosino J."/>
            <person name="Highlander S."/>
            <person name="Gibbs R."/>
        </authorList>
    </citation>
    <scope>NUCLEOTIDE SEQUENCE [LARGE SCALE GENOMIC DNA]</scope>
    <source>
        <strain evidence="1 2">ATCC 51191</strain>
    </source>
</reference>
<dbReference type="Proteomes" id="UP000005392">
    <property type="component" value="Unassembled WGS sequence"/>
</dbReference>
<proteinExistence type="predicted"/>
<dbReference type="AlphaFoldDB" id="F9EMT2"/>
<evidence type="ECO:0000313" key="2">
    <source>
        <dbReference type="Proteomes" id="UP000005392"/>
    </source>
</evidence>